<dbReference type="PRINTS" id="PR00412">
    <property type="entry name" value="EPOXHYDRLASE"/>
</dbReference>
<keyword evidence="3" id="KW-1185">Reference proteome</keyword>
<dbReference type="GO" id="GO:0016020">
    <property type="term" value="C:membrane"/>
    <property type="evidence" value="ECO:0007669"/>
    <property type="project" value="TreeGrafter"/>
</dbReference>
<name>A0A8K1C4T8_PYTOL</name>
<dbReference type="PANTHER" id="PTHR43798">
    <property type="entry name" value="MONOACYLGLYCEROL LIPASE"/>
    <property type="match status" value="1"/>
</dbReference>
<proteinExistence type="predicted"/>
<dbReference type="EMBL" id="SPLM01000145">
    <property type="protein sequence ID" value="TMW56441.1"/>
    <property type="molecule type" value="Genomic_DNA"/>
</dbReference>
<comment type="caution">
    <text evidence="2">The sequence shown here is derived from an EMBL/GenBank/DDBJ whole genome shotgun (WGS) entry which is preliminary data.</text>
</comment>
<evidence type="ECO:0000313" key="2">
    <source>
        <dbReference type="EMBL" id="TMW56441.1"/>
    </source>
</evidence>
<dbReference type="Pfam" id="PF00561">
    <property type="entry name" value="Abhydrolase_1"/>
    <property type="match status" value="1"/>
</dbReference>
<feature type="domain" description="AB hydrolase-1" evidence="1">
    <location>
        <begin position="51"/>
        <end position="285"/>
    </location>
</feature>
<reference evidence="2" key="1">
    <citation type="submission" date="2019-03" db="EMBL/GenBank/DDBJ databases">
        <title>Long read genome sequence of the mycoparasitic Pythium oligandrum ATCC 38472 isolated from sugarbeet rhizosphere.</title>
        <authorList>
            <person name="Gaulin E."/>
        </authorList>
    </citation>
    <scope>NUCLEOTIDE SEQUENCE</scope>
    <source>
        <strain evidence="2">ATCC 38472_TT</strain>
    </source>
</reference>
<organism evidence="2 3">
    <name type="scientific">Pythium oligandrum</name>
    <name type="common">Mycoparasitic fungus</name>
    <dbReference type="NCBI Taxonomy" id="41045"/>
    <lineage>
        <taxon>Eukaryota</taxon>
        <taxon>Sar</taxon>
        <taxon>Stramenopiles</taxon>
        <taxon>Oomycota</taxon>
        <taxon>Peronosporomycetes</taxon>
        <taxon>Pythiales</taxon>
        <taxon>Pythiaceae</taxon>
        <taxon>Pythium</taxon>
    </lineage>
</organism>
<dbReference type="AlphaFoldDB" id="A0A8K1C4T8"/>
<dbReference type="InterPro" id="IPR000639">
    <property type="entry name" value="Epox_hydrolase-like"/>
</dbReference>
<sequence length="314" mass="35405">MSLLFLFDNVLAPTMEFAHYLRGFRQKNVDTAAFEWSYIERQGTEPQTTEPVVFIPGFSSWKGSWVRIASLVDEKYRIVIPDLPGHGRTEPKDPLADYGAMAQTRRLHAFMETTMPEGQKVHLVGVSMGGMIAGLYAALYPERVRSVTLMCPAGLTMPKKSDAYQRLEATGENLMLPRTPEQIEEMGPYMSTRPPELPSLIVKMAAAFRERSYETDKKIFNDMMTTPTLLEEHLPKIRVPALVMWGKKDRILDISSLAVLNEKMTNAAPKHIVEVEESGHMLHHEQFEVCAKAINAFLNGHEPAQAIFAAQIEK</sequence>
<dbReference type="GO" id="GO:0003824">
    <property type="term" value="F:catalytic activity"/>
    <property type="evidence" value="ECO:0007669"/>
    <property type="project" value="InterPro"/>
</dbReference>
<dbReference type="OrthoDB" id="6431331at2759"/>
<dbReference type="InterPro" id="IPR000073">
    <property type="entry name" value="AB_hydrolase_1"/>
</dbReference>
<dbReference type="InterPro" id="IPR050266">
    <property type="entry name" value="AB_hydrolase_sf"/>
</dbReference>
<protein>
    <recommendedName>
        <fullName evidence="1">AB hydrolase-1 domain-containing protein</fullName>
    </recommendedName>
</protein>
<gene>
    <name evidence="2" type="ORF">Poli38472_006451</name>
</gene>
<evidence type="ECO:0000259" key="1">
    <source>
        <dbReference type="Pfam" id="PF00561"/>
    </source>
</evidence>
<dbReference type="Proteomes" id="UP000794436">
    <property type="component" value="Unassembled WGS sequence"/>
</dbReference>
<accession>A0A8K1C4T8</accession>
<evidence type="ECO:0000313" key="3">
    <source>
        <dbReference type="Proteomes" id="UP000794436"/>
    </source>
</evidence>
<dbReference type="SUPFAM" id="SSF53474">
    <property type="entry name" value="alpha/beta-Hydrolases"/>
    <property type="match status" value="1"/>
</dbReference>
<dbReference type="Gene3D" id="3.40.50.1820">
    <property type="entry name" value="alpha/beta hydrolase"/>
    <property type="match status" value="1"/>
</dbReference>
<dbReference type="PRINTS" id="PR00111">
    <property type="entry name" value="ABHYDROLASE"/>
</dbReference>
<dbReference type="PANTHER" id="PTHR43798:SF33">
    <property type="entry name" value="HYDROLASE, PUTATIVE (AFU_ORTHOLOGUE AFUA_2G14860)-RELATED"/>
    <property type="match status" value="1"/>
</dbReference>
<dbReference type="InterPro" id="IPR029058">
    <property type="entry name" value="AB_hydrolase_fold"/>
</dbReference>